<dbReference type="InterPro" id="IPR018626">
    <property type="entry name" value="LCHN/Anr2"/>
</dbReference>
<dbReference type="EMBL" id="JBEVYD010000009">
    <property type="protein sequence ID" value="KAL3230604.1"/>
    <property type="molecule type" value="Genomic_DNA"/>
</dbReference>
<sequence length="474" mass="54673">MSNRELLELVPNESEIPLSLTSAFLCQFDMKRGNIIAWSAGENNEILKGIEFKALPSGIHEATDDIIRFTLNHNGTLYYGLCCYVQNSFEVLNEDGQVDRSRVKMYSLGVLVDASKIKYKDKLKLYEITNYFIDPIEEVLLKWMKLNLTNDFSLLEEFYKNYKKSDNLQKNPARSMVKCLPYWLRKLGPLIFPVLKSCLLRERLLILAAPGNSFEYTNSLIYCLAALSKCPSPMVTTSETQMDYNNSFEDQSTYCQALFTVGTYDIDTLHHYKESGYIAVSSDEVLVYKEELYDKVLDLPSDSLIHEGLSFRDNTGKHIKATQHEAKLFEKLIATYFDEEISSIESARFATYTESMSWLQFLLDGIYFFTTAGYVSASYNQIPDIKRSSIQRENEEDDAFQVRATVLFFQERTEKLHKSLKGYIENDSLSISRSNFTGLDLDCFSSQDDEFLIQISEKWFNKRINTNSYIKGFC</sequence>
<evidence type="ECO:0008006" key="3">
    <source>
        <dbReference type="Google" id="ProtNLM"/>
    </source>
</evidence>
<gene>
    <name evidence="1" type="ORF">RNJ44_01053</name>
</gene>
<protein>
    <recommendedName>
        <fullName evidence="3">DUF4484 domain-containing protein</fullName>
    </recommendedName>
</protein>
<organism evidence="1 2">
    <name type="scientific">Nakaseomyces bracarensis</name>
    <dbReference type="NCBI Taxonomy" id="273131"/>
    <lineage>
        <taxon>Eukaryota</taxon>
        <taxon>Fungi</taxon>
        <taxon>Dikarya</taxon>
        <taxon>Ascomycota</taxon>
        <taxon>Saccharomycotina</taxon>
        <taxon>Saccharomycetes</taxon>
        <taxon>Saccharomycetales</taxon>
        <taxon>Saccharomycetaceae</taxon>
        <taxon>Nakaseomyces</taxon>
    </lineage>
</organism>
<accession>A0ABR4NQT5</accession>
<comment type="caution">
    <text evidence="1">The sequence shown here is derived from an EMBL/GenBank/DDBJ whole genome shotgun (WGS) entry which is preliminary data.</text>
</comment>
<proteinExistence type="predicted"/>
<dbReference type="PANTHER" id="PTHR28153">
    <property type="entry name" value="PROTEIN, PUTATIVE-RELATED"/>
    <property type="match status" value="1"/>
</dbReference>
<evidence type="ECO:0000313" key="2">
    <source>
        <dbReference type="Proteomes" id="UP001623330"/>
    </source>
</evidence>
<reference evidence="1 2" key="1">
    <citation type="submission" date="2024-05" db="EMBL/GenBank/DDBJ databases">
        <title>Long read based assembly of the Candida bracarensis genome reveals expanded adhesin content.</title>
        <authorList>
            <person name="Marcet-Houben M."/>
            <person name="Ksiezopolska E."/>
            <person name="Gabaldon T."/>
        </authorList>
    </citation>
    <scope>NUCLEOTIDE SEQUENCE [LARGE SCALE GENOMIC DNA]</scope>
    <source>
        <strain evidence="1 2">CBM6</strain>
    </source>
</reference>
<name>A0ABR4NQT5_9SACH</name>
<dbReference type="Proteomes" id="UP001623330">
    <property type="component" value="Unassembled WGS sequence"/>
</dbReference>
<dbReference type="PANTHER" id="PTHR28153:SF1">
    <property type="entry name" value="DUF4484 DOMAIN-CONTAINING PROTEIN"/>
    <property type="match status" value="1"/>
</dbReference>
<dbReference type="Pfam" id="PF09804">
    <property type="entry name" value="DENND11"/>
    <property type="match status" value="1"/>
</dbReference>
<evidence type="ECO:0000313" key="1">
    <source>
        <dbReference type="EMBL" id="KAL3230604.1"/>
    </source>
</evidence>
<dbReference type="InterPro" id="IPR053056">
    <property type="entry name" value="Lipid_Metab_Assoc_Protein"/>
</dbReference>
<keyword evidence="2" id="KW-1185">Reference proteome</keyword>